<reference evidence="2 3" key="1">
    <citation type="journal article" date="2015" name="Genome Biol. Evol.">
        <title>The genome of winter moth (Operophtera brumata) provides a genomic perspective on sexual dimorphism and phenology.</title>
        <authorList>
            <person name="Derks M.F."/>
            <person name="Smit S."/>
            <person name="Salis L."/>
            <person name="Schijlen E."/>
            <person name="Bossers A."/>
            <person name="Mateman C."/>
            <person name="Pijl A.S."/>
            <person name="de Ridder D."/>
            <person name="Groenen M.A."/>
            <person name="Visser M.E."/>
            <person name="Megens H.J."/>
        </authorList>
    </citation>
    <scope>NUCLEOTIDE SEQUENCE [LARGE SCALE GENOMIC DNA]</scope>
    <source>
        <strain evidence="2">WM2013NL</strain>
        <tissue evidence="2">Head and thorax</tissue>
    </source>
</reference>
<feature type="region of interest" description="Disordered" evidence="1">
    <location>
        <begin position="199"/>
        <end position="226"/>
    </location>
</feature>
<feature type="compositionally biased region" description="Acidic residues" evidence="1">
    <location>
        <begin position="213"/>
        <end position="226"/>
    </location>
</feature>
<keyword evidence="3" id="KW-1185">Reference proteome</keyword>
<feature type="region of interest" description="Disordered" evidence="1">
    <location>
        <begin position="131"/>
        <end position="167"/>
    </location>
</feature>
<feature type="compositionally biased region" description="Polar residues" evidence="1">
    <location>
        <begin position="152"/>
        <end position="167"/>
    </location>
</feature>
<accession>A0A0L7KNP9</accession>
<feature type="region of interest" description="Disordered" evidence="1">
    <location>
        <begin position="266"/>
        <end position="294"/>
    </location>
</feature>
<comment type="caution">
    <text evidence="2">The sequence shown here is derived from an EMBL/GenBank/DDBJ whole genome shotgun (WGS) entry which is preliminary data.</text>
</comment>
<proteinExistence type="predicted"/>
<organism evidence="2 3">
    <name type="scientific">Operophtera brumata</name>
    <name type="common">Winter moth</name>
    <name type="synonym">Phalaena brumata</name>
    <dbReference type="NCBI Taxonomy" id="104452"/>
    <lineage>
        <taxon>Eukaryota</taxon>
        <taxon>Metazoa</taxon>
        <taxon>Ecdysozoa</taxon>
        <taxon>Arthropoda</taxon>
        <taxon>Hexapoda</taxon>
        <taxon>Insecta</taxon>
        <taxon>Pterygota</taxon>
        <taxon>Neoptera</taxon>
        <taxon>Endopterygota</taxon>
        <taxon>Lepidoptera</taxon>
        <taxon>Glossata</taxon>
        <taxon>Ditrysia</taxon>
        <taxon>Geometroidea</taxon>
        <taxon>Geometridae</taxon>
        <taxon>Larentiinae</taxon>
        <taxon>Operophtera</taxon>
    </lineage>
</organism>
<dbReference type="AlphaFoldDB" id="A0A0L7KNP9"/>
<evidence type="ECO:0000313" key="2">
    <source>
        <dbReference type="EMBL" id="KOB64681.1"/>
    </source>
</evidence>
<dbReference type="Proteomes" id="UP000037510">
    <property type="component" value="Unassembled WGS sequence"/>
</dbReference>
<name>A0A0L7KNP9_OPEBR</name>
<evidence type="ECO:0000256" key="1">
    <source>
        <dbReference type="SAM" id="MobiDB-lite"/>
    </source>
</evidence>
<evidence type="ECO:0000313" key="3">
    <source>
        <dbReference type="Proteomes" id="UP000037510"/>
    </source>
</evidence>
<protein>
    <submittedName>
        <fullName evidence="2">Uncharacterized protein</fullName>
    </submittedName>
</protein>
<feature type="compositionally biased region" description="Polar residues" evidence="1">
    <location>
        <begin position="131"/>
        <end position="143"/>
    </location>
</feature>
<feature type="region of interest" description="Disordered" evidence="1">
    <location>
        <begin position="459"/>
        <end position="531"/>
    </location>
</feature>
<feature type="compositionally biased region" description="Polar residues" evidence="1">
    <location>
        <begin position="502"/>
        <end position="524"/>
    </location>
</feature>
<sequence>MAPKLMSNLCSQLVPQEDQEFYRRVTGILDDYYPEDWRSWEVEDLSYTDLFGTTISPKTEAKLRFAIPTVELAKAFTPGDPYLSEKKYRAIKRKLLEWPLGRAVLYAPHKVAERLHEKSYDQFMTTVRTLKPTLTSRDMASGSSHRKRRSTSQESTASAKTPRTDNLSEDMQCTLFEKMMQVITSQTKAIESVSEKVNSLTLEREESQPDSYESAEESTQDEEEFDAPSFRAMSVSTGPKNSPQDCSEAEALATQIAEAQRKLAEITSGKKSEQSDCDFSPNTAEAEPKLAKADPQIAEQGRKCQRLGDEGWKNVRYADVQKTFHATPVFGALKVNSVLATNTPSWTSLGQLEKTDLTLGAITHGLLLQRKAFQETCKSLDPKLRKEIQGKFLAADCSFRKISDGLLQYTCGRRAEVIQNRRETYKPANKVLNDILHEIPPSDTHLFSEEKITEAMKDQGGAHKFFPRKNNYKPNGKKTFPTKNTKAPAARETSKFKKPFQGSKNFRSSNKQQQNDFTNKNKTPQGGGKKS</sequence>
<dbReference type="EMBL" id="JTDY01008207">
    <property type="protein sequence ID" value="KOB64681.1"/>
    <property type="molecule type" value="Genomic_DNA"/>
</dbReference>
<gene>
    <name evidence="2" type="ORF">OBRU01_21716</name>
</gene>